<dbReference type="Pfam" id="PF00903">
    <property type="entry name" value="Glyoxalase"/>
    <property type="match status" value="1"/>
</dbReference>
<feature type="binding site" evidence="5">
    <location>
        <position position="344"/>
    </location>
    <ligand>
        <name>Fe cation</name>
        <dbReference type="ChEBI" id="CHEBI:24875"/>
    </ligand>
</feature>
<dbReference type="CDD" id="cd08342">
    <property type="entry name" value="HPPD_N_like"/>
    <property type="match status" value="1"/>
</dbReference>
<evidence type="ECO:0000313" key="8">
    <source>
        <dbReference type="EMBL" id="MBK6008007.1"/>
    </source>
</evidence>
<gene>
    <name evidence="8" type="primary">hppD</name>
    <name evidence="8" type="ORF">JJB11_18050</name>
</gene>
<evidence type="ECO:0000313" key="9">
    <source>
        <dbReference type="Proteomes" id="UP000630528"/>
    </source>
</evidence>
<dbReference type="CDD" id="cd07250">
    <property type="entry name" value="HPPD_C_like"/>
    <property type="match status" value="1"/>
</dbReference>
<name>A0A934TUU4_9BURK</name>
<dbReference type="PANTHER" id="PTHR11959">
    <property type="entry name" value="4-HYDROXYPHENYLPYRUVATE DIOXYGENASE"/>
    <property type="match status" value="1"/>
</dbReference>
<dbReference type="InterPro" id="IPR041736">
    <property type="entry name" value="4OHPhenylPyrv_dOase_N"/>
</dbReference>
<dbReference type="InterPro" id="IPR037523">
    <property type="entry name" value="VOC_core"/>
</dbReference>
<dbReference type="InterPro" id="IPR041735">
    <property type="entry name" value="4OHPhenylPyrv_dOase_C"/>
</dbReference>
<keyword evidence="4 5" id="KW-0408">Iron</keyword>
<reference evidence="8" key="2">
    <citation type="submission" date="2021-01" db="EMBL/GenBank/DDBJ databases">
        <authorList>
            <person name="Kang M."/>
        </authorList>
    </citation>
    <scope>NUCLEOTIDE SEQUENCE</scope>
    <source>
        <strain evidence="8">KACC 17527</strain>
    </source>
</reference>
<dbReference type="GO" id="GO:0046872">
    <property type="term" value="F:metal ion binding"/>
    <property type="evidence" value="ECO:0007669"/>
    <property type="project" value="UniProtKB-KW"/>
</dbReference>
<keyword evidence="2 5" id="KW-0479">Metal-binding</keyword>
<feature type="binding site" evidence="5">
    <location>
        <position position="241"/>
    </location>
    <ligand>
        <name>Fe cation</name>
        <dbReference type="ChEBI" id="CHEBI:24875"/>
    </ligand>
</feature>
<evidence type="ECO:0000256" key="2">
    <source>
        <dbReference type="ARBA" id="ARBA00022723"/>
    </source>
</evidence>
<dbReference type="EC" id="1.13.11.27" evidence="8"/>
<feature type="domain" description="VOC" evidence="7">
    <location>
        <begin position="13"/>
        <end position="130"/>
    </location>
</feature>
<evidence type="ECO:0000256" key="1">
    <source>
        <dbReference type="ARBA" id="ARBA00005877"/>
    </source>
</evidence>
<dbReference type="GO" id="GO:0006572">
    <property type="term" value="P:L-tyrosine catabolic process"/>
    <property type="evidence" value="ECO:0007669"/>
    <property type="project" value="TreeGrafter"/>
</dbReference>
<dbReference type="Gene3D" id="3.10.180.10">
    <property type="entry name" value="2,3-Dihydroxybiphenyl 1,2-Dioxygenase, domain 1"/>
    <property type="match status" value="2"/>
</dbReference>
<protein>
    <submittedName>
        <fullName evidence="8">4-hydroxyphenylpyruvate dioxygenase</fullName>
        <ecNumber evidence="8">1.13.11.27</ecNumber>
    </submittedName>
</protein>
<dbReference type="Proteomes" id="UP000630528">
    <property type="component" value="Unassembled WGS sequence"/>
</dbReference>
<accession>A0A934TUU4</accession>
<evidence type="ECO:0000256" key="3">
    <source>
        <dbReference type="ARBA" id="ARBA00022737"/>
    </source>
</evidence>
<dbReference type="SUPFAM" id="SSF54593">
    <property type="entry name" value="Glyoxalase/Bleomycin resistance protein/Dihydroxybiphenyl dioxygenase"/>
    <property type="match status" value="1"/>
</dbReference>
<dbReference type="NCBIfam" id="TIGR01263">
    <property type="entry name" value="4HPPD"/>
    <property type="match status" value="1"/>
</dbReference>
<evidence type="ECO:0000256" key="4">
    <source>
        <dbReference type="ARBA" id="ARBA00023004"/>
    </source>
</evidence>
<comment type="cofactor">
    <cofactor evidence="5">
        <name>Fe cation</name>
        <dbReference type="ChEBI" id="CHEBI:24875"/>
    </cofactor>
    <text evidence="5">Binds 1 Fe cation per subunit.</text>
</comment>
<dbReference type="PANTHER" id="PTHR11959:SF1">
    <property type="entry name" value="4-HYDROXYPHENYLPYRUVATE DIOXYGENASE"/>
    <property type="match status" value="1"/>
</dbReference>
<evidence type="ECO:0000256" key="6">
    <source>
        <dbReference type="SAM" id="MobiDB-lite"/>
    </source>
</evidence>
<dbReference type="Pfam" id="PF14696">
    <property type="entry name" value="Glyoxalase_5"/>
    <property type="match status" value="1"/>
</dbReference>
<evidence type="ECO:0000259" key="7">
    <source>
        <dbReference type="PROSITE" id="PS51819"/>
    </source>
</evidence>
<keyword evidence="8" id="KW-0223">Dioxygenase</keyword>
<keyword evidence="3" id="KW-0677">Repeat</keyword>
<sequence length="383" mass="42519">MADLYDNPMGLCGFEFVEFASPTPNVLEPLFEKMGFQLVAKHRSKDVLLYRQGDINFIVNREPKSLAGYFAAEHGPSACALAFRVKDAHKAYYRAIELGAQPIEIPTGPMELRLPAIKGIGGAPLYLIDRYEDGKSIYDIDFEWLPGVERHPKGVGLKVIDHLTHNVYRGRMAHWAAFYERLFNFRELRYFDIQGEYTGLTSKAMTAPDGMIRIPLNEESGKNSGQIEEFLMKFSGEGIQHVALLTDNLLETVDQLQMAGVPLMTAPNDIYYEMLEERLPGHGQPVAALQARGILLDGDTTGAEPPQAGQQAGAAGDAKSRSNGGPRLLLQIFSETLFGPVFFEFIQRAGDEGFGNGNFKALFESLERDQIRRGVLQVEKADA</sequence>
<dbReference type="InterPro" id="IPR029068">
    <property type="entry name" value="Glyas_Bleomycin-R_OHBP_Dase"/>
</dbReference>
<dbReference type="InterPro" id="IPR005956">
    <property type="entry name" value="4OHPhenylPyrv_dOase"/>
</dbReference>
<dbReference type="PROSITE" id="PS51819">
    <property type="entry name" value="VOC"/>
    <property type="match status" value="2"/>
</dbReference>
<feature type="compositionally biased region" description="Low complexity" evidence="6">
    <location>
        <begin position="307"/>
        <end position="316"/>
    </location>
</feature>
<keyword evidence="8" id="KW-0560">Oxidoreductase</keyword>
<dbReference type="FunFam" id="3.10.180.10:FF:000007">
    <property type="entry name" value="4-hydroxyphenylpyruvate dioxygenase"/>
    <property type="match status" value="1"/>
</dbReference>
<feature type="region of interest" description="Disordered" evidence="6">
    <location>
        <begin position="297"/>
        <end position="320"/>
    </location>
</feature>
<dbReference type="EMBL" id="JAEPWM010000008">
    <property type="protein sequence ID" value="MBK6008007.1"/>
    <property type="molecule type" value="Genomic_DNA"/>
</dbReference>
<comment type="caution">
    <text evidence="8">The sequence shown here is derived from an EMBL/GenBank/DDBJ whole genome shotgun (WGS) entry which is preliminary data.</text>
</comment>
<dbReference type="AlphaFoldDB" id="A0A934TUU4"/>
<dbReference type="PIRSF" id="PIRSF009283">
    <property type="entry name" value="HPP_dOase"/>
    <property type="match status" value="1"/>
</dbReference>
<organism evidence="8 9">
    <name type="scientific">Ramlibacter ginsenosidimutans</name>
    <dbReference type="NCBI Taxonomy" id="502333"/>
    <lineage>
        <taxon>Bacteria</taxon>
        <taxon>Pseudomonadati</taxon>
        <taxon>Pseudomonadota</taxon>
        <taxon>Betaproteobacteria</taxon>
        <taxon>Burkholderiales</taxon>
        <taxon>Comamonadaceae</taxon>
        <taxon>Ramlibacter</taxon>
    </lineage>
</organism>
<comment type="similarity">
    <text evidence="1">Belongs to the 4HPPD family.</text>
</comment>
<reference evidence="8" key="1">
    <citation type="journal article" date="2012" name="J. Microbiol. Biotechnol.">
        <title>Ramlibacter ginsenosidimutans sp. nov., with ginsenoside-converting activity.</title>
        <authorList>
            <person name="Wang L."/>
            <person name="An D.S."/>
            <person name="Kim S.G."/>
            <person name="Jin F.X."/>
            <person name="Kim S.C."/>
            <person name="Lee S.T."/>
            <person name="Im W.T."/>
        </authorList>
    </citation>
    <scope>NUCLEOTIDE SEQUENCE</scope>
    <source>
        <strain evidence="8">KACC 17527</strain>
    </source>
</reference>
<dbReference type="InterPro" id="IPR004360">
    <property type="entry name" value="Glyas_Fos-R_dOase_dom"/>
</dbReference>
<keyword evidence="9" id="KW-1185">Reference proteome</keyword>
<dbReference type="RefSeq" id="WP_201174548.1">
    <property type="nucleotide sequence ID" value="NZ_JAEPWM010000008.1"/>
</dbReference>
<feature type="domain" description="VOC" evidence="7">
    <location>
        <begin position="159"/>
        <end position="308"/>
    </location>
</feature>
<evidence type="ECO:0000256" key="5">
    <source>
        <dbReference type="PIRSR" id="PIRSR009283-1"/>
    </source>
</evidence>
<dbReference type="GO" id="GO:0003868">
    <property type="term" value="F:4-hydroxyphenylpyruvate dioxygenase activity"/>
    <property type="evidence" value="ECO:0007669"/>
    <property type="project" value="UniProtKB-EC"/>
</dbReference>
<proteinExistence type="inferred from homology"/>
<feature type="binding site" evidence="5">
    <location>
        <position position="162"/>
    </location>
    <ligand>
        <name>Fe cation</name>
        <dbReference type="ChEBI" id="CHEBI:24875"/>
    </ligand>
</feature>